<sequence>MEDIFQSKRPSWDEYFMKIVEIVGSRGTCDRGKAGCIITKNKRIISTGYAGAPVGLPHCDDAGHEMHTVINVDGHQSRHCIRTTHAEQNAIVQAAKFGSSLDGGALYAKMTPCYACAKMIINAGIKRVICEKDYHAGERTKEIFAAAGIQFNLLNNEMTVYNDMSAEENLAKTALAMENKENENQILKQDIPF</sequence>
<dbReference type="GO" id="GO:0005737">
    <property type="term" value="C:cytoplasm"/>
    <property type="evidence" value="ECO:0007669"/>
    <property type="project" value="TreeGrafter"/>
</dbReference>
<dbReference type="GO" id="GO:0004132">
    <property type="term" value="F:dCMP deaminase activity"/>
    <property type="evidence" value="ECO:0007669"/>
    <property type="project" value="TreeGrafter"/>
</dbReference>
<comment type="similarity">
    <text evidence="2">Belongs to the cytidine and deoxycytidylate deaminase family.</text>
</comment>
<dbReference type="PROSITE" id="PS00903">
    <property type="entry name" value="CYT_DCMP_DEAMINASES_1"/>
    <property type="match status" value="1"/>
</dbReference>
<comment type="cofactor">
    <cofactor evidence="1">
        <name>Zn(2+)</name>
        <dbReference type="ChEBI" id="CHEBI:29105"/>
    </cofactor>
</comment>
<evidence type="ECO:0000259" key="6">
    <source>
        <dbReference type="PROSITE" id="PS51747"/>
    </source>
</evidence>
<evidence type="ECO:0000256" key="4">
    <source>
        <dbReference type="ARBA" id="ARBA00022801"/>
    </source>
</evidence>
<evidence type="ECO:0000256" key="5">
    <source>
        <dbReference type="ARBA" id="ARBA00022833"/>
    </source>
</evidence>
<proteinExistence type="inferred from homology"/>
<dbReference type="PROSITE" id="PS51747">
    <property type="entry name" value="CYT_DCMP_DEAMINASES_2"/>
    <property type="match status" value="1"/>
</dbReference>
<dbReference type="InterPro" id="IPR035105">
    <property type="entry name" value="Deoxycytidylate_deaminase_dom"/>
</dbReference>
<dbReference type="Pfam" id="PF00383">
    <property type="entry name" value="dCMP_cyt_deam_1"/>
    <property type="match status" value="1"/>
</dbReference>
<dbReference type="GO" id="GO:0051301">
    <property type="term" value="P:cell division"/>
    <property type="evidence" value="ECO:0007669"/>
    <property type="project" value="UniProtKB-KW"/>
</dbReference>
<feature type="domain" description="CMP/dCMP-type deaminase" evidence="6">
    <location>
        <begin position="11"/>
        <end position="151"/>
    </location>
</feature>
<dbReference type="Gene3D" id="3.40.140.10">
    <property type="entry name" value="Cytidine Deaminase, domain 2"/>
    <property type="match status" value="1"/>
</dbReference>
<dbReference type="PANTHER" id="PTHR11086:SF18">
    <property type="entry name" value="DEOXYCYTIDYLATE DEAMINASE"/>
    <property type="match status" value="1"/>
</dbReference>
<dbReference type="SUPFAM" id="SSF53927">
    <property type="entry name" value="Cytidine deaminase-like"/>
    <property type="match status" value="1"/>
</dbReference>
<dbReference type="Proteomes" id="UP000228896">
    <property type="component" value="Unassembled WGS sequence"/>
</dbReference>
<protein>
    <submittedName>
        <fullName evidence="7">Cell division protein DedD</fullName>
    </submittedName>
</protein>
<dbReference type="InterPro" id="IPR015517">
    <property type="entry name" value="dCMP_deaminase-rel"/>
</dbReference>
<evidence type="ECO:0000313" key="8">
    <source>
        <dbReference type="Proteomes" id="UP000228896"/>
    </source>
</evidence>
<dbReference type="AlphaFoldDB" id="A0A2M7DKZ0"/>
<evidence type="ECO:0000256" key="2">
    <source>
        <dbReference type="ARBA" id="ARBA00006576"/>
    </source>
</evidence>
<keyword evidence="5" id="KW-0862">Zinc</keyword>
<accession>A0A2M7DKZ0</accession>
<dbReference type="InterPro" id="IPR002125">
    <property type="entry name" value="CMP_dCMP_dom"/>
</dbReference>
<dbReference type="GO" id="GO:0008270">
    <property type="term" value="F:zinc ion binding"/>
    <property type="evidence" value="ECO:0007669"/>
    <property type="project" value="InterPro"/>
</dbReference>
<reference evidence="8" key="1">
    <citation type="submission" date="2017-09" db="EMBL/GenBank/DDBJ databases">
        <title>Depth-based differentiation of microbial function through sediment-hosted aquifers and enrichment of novel symbionts in the deep terrestrial subsurface.</title>
        <authorList>
            <person name="Probst A.J."/>
            <person name="Ladd B."/>
            <person name="Jarett J.K."/>
            <person name="Geller-Mcgrath D.E."/>
            <person name="Sieber C.M.K."/>
            <person name="Emerson J.B."/>
            <person name="Anantharaman K."/>
            <person name="Thomas B.C."/>
            <person name="Malmstrom R."/>
            <person name="Stieglmeier M."/>
            <person name="Klingl A."/>
            <person name="Woyke T."/>
            <person name="Ryan C.M."/>
            <person name="Banfield J.F."/>
        </authorList>
    </citation>
    <scope>NUCLEOTIDE SEQUENCE [LARGE SCALE GENOMIC DNA]</scope>
</reference>
<evidence type="ECO:0000256" key="3">
    <source>
        <dbReference type="ARBA" id="ARBA00022723"/>
    </source>
</evidence>
<dbReference type="InterPro" id="IPR016192">
    <property type="entry name" value="APOBEC/CMP_deaminase_Zn-bd"/>
</dbReference>
<dbReference type="EMBL" id="PETS01000130">
    <property type="protein sequence ID" value="PIV50453.1"/>
    <property type="molecule type" value="Genomic_DNA"/>
</dbReference>
<evidence type="ECO:0000256" key="1">
    <source>
        <dbReference type="ARBA" id="ARBA00001947"/>
    </source>
</evidence>
<dbReference type="CDD" id="cd01286">
    <property type="entry name" value="deoxycytidylate_deaminase"/>
    <property type="match status" value="1"/>
</dbReference>
<comment type="caution">
    <text evidence="7">The sequence shown here is derived from an EMBL/GenBank/DDBJ whole genome shotgun (WGS) entry which is preliminary data.</text>
</comment>
<dbReference type="InterPro" id="IPR016193">
    <property type="entry name" value="Cytidine_deaminase-like"/>
</dbReference>
<dbReference type="PANTHER" id="PTHR11086">
    <property type="entry name" value="DEOXYCYTIDYLATE DEAMINASE-RELATED"/>
    <property type="match status" value="1"/>
</dbReference>
<keyword evidence="4" id="KW-0378">Hydrolase</keyword>
<organism evidence="7 8">
    <name type="scientific">Candidatus Falkowbacteria bacterium CG02_land_8_20_14_3_00_36_14</name>
    <dbReference type="NCBI Taxonomy" id="1974560"/>
    <lineage>
        <taxon>Bacteria</taxon>
        <taxon>Candidatus Falkowiibacteriota</taxon>
    </lineage>
</organism>
<gene>
    <name evidence="7" type="ORF">COS18_05015</name>
</gene>
<keyword evidence="3" id="KW-0479">Metal-binding</keyword>
<keyword evidence="7" id="KW-0131">Cell cycle</keyword>
<evidence type="ECO:0000313" key="7">
    <source>
        <dbReference type="EMBL" id="PIV50453.1"/>
    </source>
</evidence>
<name>A0A2M7DKZ0_9BACT</name>
<keyword evidence="7" id="KW-0132">Cell division</keyword>